<keyword evidence="2 4" id="KW-0378">Hydrolase</keyword>
<reference evidence="4" key="1">
    <citation type="submission" date="2022-11" db="EMBL/GenBank/DDBJ databases">
        <title>WGS of Natronobacillus azotifigens 24KS-1, an anaerobic diazotrophic haloalkaliphile from soda-rich habitats.</title>
        <authorList>
            <person name="Sorokin D.Y."/>
            <person name="Merkel A.Y."/>
        </authorList>
    </citation>
    <scope>NUCLEOTIDE SEQUENCE</scope>
    <source>
        <strain evidence="4">24KS-1</strain>
    </source>
</reference>
<evidence type="ECO:0000313" key="4">
    <source>
        <dbReference type="EMBL" id="MCZ0702653.1"/>
    </source>
</evidence>
<dbReference type="PANTHER" id="PTHR43046:SF15">
    <property type="entry name" value="MUTT_NUDIX FAMILY PROTEIN"/>
    <property type="match status" value="1"/>
</dbReference>
<protein>
    <submittedName>
        <fullName evidence="4">NUDIX hydrolase</fullName>
    </submittedName>
</protein>
<dbReference type="SUPFAM" id="SSF55811">
    <property type="entry name" value="Nudix"/>
    <property type="match status" value="1"/>
</dbReference>
<dbReference type="GO" id="GO:0016787">
    <property type="term" value="F:hydrolase activity"/>
    <property type="evidence" value="ECO:0007669"/>
    <property type="project" value="UniProtKB-KW"/>
</dbReference>
<feature type="domain" description="Nudix hydrolase" evidence="3">
    <location>
        <begin position="21"/>
        <end position="158"/>
    </location>
</feature>
<dbReference type="InterPro" id="IPR015797">
    <property type="entry name" value="NUDIX_hydrolase-like_dom_sf"/>
</dbReference>
<evidence type="ECO:0000256" key="2">
    <source>
        <dbReference type="ARBA" id="ARBA00022801"/>
    </source>
</evidence>
<dbReference type="Proteomes" id="UP001084197">
    <property type="component" value="Unassembled WGS sequence"/>
</dbReference>
<evidence type="ECO:0000259" key="3">
    <source>
        <dbReference type="PROSITE" id="PS51462"/>
    </source>
</evidence>
<gene>
    <name evidence="4" type="ORF">OWO01_05430</name>
</gene>
<dbReference type="PROSITE" id="PS00893">
    <property type="entry name" value="NUDIX_BOX"/>
    <property type="match status" value="1"/>
</dbReference>
<evidence type="ECO:0000313" key="5">
    <source>
        <dbReference type="Proteomes" id="UP001084197"/>
    </source>
</evidence>
<organism evidence="4 5">
    <name type="scientific">Natronobacillus azotifigens</name>
    <dbReference type="NCBI Taxonomy" id="472978"/>
    <lineage>
        <taxon>Bacteria</taxon>
        <taxon>Bacillati</taxon>
        <taxon>Bacillota</taxon>
        <taxon>Bacilli</taxon>
        <taxon>Bacillales</taxon>
        <taxon>Bacillaceae</taxon>
        <taxon>Natronobacillus</taxon>
    </lineage>
</organism>
<keyword evidence="5" id="KW-1185">Reference proteome</keyword>
<dbReference type="PANTHER" id="PTHR43046">
    <property type="entry name" value="GDP-MANNOSE MANNOSYL HYDROLASE"/>
    <property type="match status" value="1"/>
</dbReference>
<sequence length="179" mass="20696">MRLLKKIIHRDVKNLDGNTFERIAARGIVLKGSKILLMYTKLYNDYSFPGGGVDVDEDLVTGLKRELAEETGAKNVEVISEFGYIDEYRPHHKPEYDLIHMLSYFYVCKIDEHLEEPSFEDYEIANGMSADWIDIHEAIQHNKMVIANKEPSMGLSIERETFALEKIVEELLEGKMKQK</sequence>
<evidence type="ECO:0000256" key="1">
    <source>
        <dbReference type="ARBA" id="ARBA00001946"/>
    </source>
</evidence>
<dbReference type="RefSeq" id="WP_268779418.1">
    <property type="nucleotide sequence ID" value="NZ_JAPRAT010000007.1"/>
</dbReference>
<dbReference type="AlphaFoldDB" id="A0A9J6RAR0"/>
<name>A0A9J6RAR0_9BACI</name>
<dbReference type="Gene3D" id="3.90.79.10">
    <property type="entry name" value="Nucleoside Triphosphate Pyrophosphohydrolase"/>
    <property type="match status" value="1"/>
</dbReference>
<comment type="caution">
    <text evidence="4">The sequence shown here is derived from an EMBL/GenBank/DDBJ whole genome shotgun (WGS) entry which is preliminary data.</text>
</comment>
<dbReference type="InterPro" id="IPR020084">
    <property type="entry name" value="NUDIX_hydrolase_CS"/>
</dbReference>
<dbReference type="InterPro" id="IPR000086">
    <property type="entry name" value="NUDIX_hydrolase_dom"/>
</dbReference>
<dbReference type="Pfam" id="PF00293">
    <property type="entry name" value="NUDIX"/>
    <property type="match status" value="1"/>
</dbReference>
<comment type="cofactor">
    <cofactor evidence="1">
        <name>Mg(2+)</name>
        <dbReference type="ChEBI" id="CHEBI:18420"/>
    </cofactor>
</comment>
<accession>A0A9J6RAR0</accession>
<dbReference type="PROSITE" id="PS51462">
    <property type="entry name" value="NUDIX"/>
    <property type="match status" value="1"/>
</dbReference>
<proteinExistence type="predicted"/>
<dbReference type="EMBL" id="JAPRAT010000007">
    <property type="protein sequence ID" value="MCZ0702653.1"/>
    <property type="molecule type" value="Genomic_DNA"/>
</dbReference>